<dbReference type="Proteomes" id="UP001267638">
    <property type="component" value="Unassembled WGS sequence"/>
</dbReference>
<gene>
    <name evidence="1" type="ORF">J2W40_003256</name>
</gene>
<comment type="caution">
    <text evidence="1">The sequence shown here is derived from an EMBL/GenBank/DDBJ whole genome shotgun (WGS) entry which is preliminary data.</text>
</comment>
<protein>
    <submittedName>
        <fullName evidence="1">Uncharacterized protein</fullName>
    </submittedName>
</protein>
<proteinExistence type="predicted"/>
<reference evidence="1 2" key="1">
    <citation type="submission" date="2023-07" db="EMBL/GenBank/DDBJ databases">
        <title>Sorghum-associated microbial communities from plants grown in Nebraska, USA.</title>
        <authorList>
            <person name="Schachtman D."/>
        </authorList>
    </citation>
    <scope>NUCLEOTIDE SEQUENCE [LARGE SCALE GENOMIC DNA]</scope>
    <source>
        <strain evidence="1 2">4256</strain>
    </source>
</reference>
<accession>A0ABU1X4A7</accession>
<keyword evidence="2" id="KW-1185">Reference proteome</keyword>
<dbReference type="EMBL" id="JAVDWV010000015">
    <property type="protein sequence ID" value="MDR7156415.1"/>
    <property type="molecule type" value="Genomic_DNA"/>
</dbReference>
<organism evidence="1 2">
    <name type="scientific">Sphingobium xenophagum</name>
    <dbReference type="NCBI Taxonomy" id="121428"/>
    <lineage>
        <taxon>Bacteria</taxon>
        <taxon>Pseudomonadati</taxon>
        <taxon>Pseudomonadota</taxon>
        <taxon>Alphaproteobacteria</taxon>
        <taxon>Sphingomonadales</taxon>
        <taxon>Sphingomonadaceae</taxon>
        <taxon>Sphingobium</taxon>
    </lineage>
</organism>
<sequence>MAMPTLLLCGVQGRDLVRACVSGLWVGAGLAHAAMRLNGVQAGLCPQAFHS</sequence>
<name>A0ABU1X4A7_SPHXE</name>
<dbReference type="RefSeq" id="WP_310226670.1">
    <property type="nucleotide sequence ID" value="NZ_JAVDWV010000015.1"/>
</dbReference>
<evidence type="ECO:0000313" key="2">
    <source>
        <dbReference type="Proteomes" id="UP001267638"/>
    </source>
</evidence>
<evidence type="ECO:0000313" key="1">
    <source>
        <dbReference type="EMBL" id="MDR7156415.1"/>
    </source>
</evidence>